<dbReference type="Proteomes" id="UP001527925">
    <property type="component" value="Unassembled WGS sequence"/>
</dbReference>
<sequence length="553" mass="59868">MLGRAATAALRFPRTACGRSAHAHALHALAAAAGSRAVELGPRAVGVAAVVARWPAARWATTEARSPAKGDDAAADNQERQQPVVLRARGPSSGNQRDTIVIGHKSLDLLMQHIAKGRARQAIGLFNQILADAKELLGQLPPNDYVNLMSLAAFNAHLPELYTPHARLQAVKRIMTTAEEFSVRLNPDALRILAEAHANNGDFAGFEAVLDMIRQRGGNGKLPSLLAAHSRAYLIAGQEDKGMQIWDELAVGNNLAPALEHLFETHAMRGDTDGAVRTLERLVAQFPKKSVGQLTLVKVCNAILAKNDLDGLVRLFKMTEHKGVLHASLMCSRVASKLALAGRFEDALAILNVRRSLAADWRPLHTQIEIIARDGLGQNSHLPRLFMLVTRAWDDSDIHARCSAVLASHVGPISDASQLNALLESHVLIDGNDQLVVLPLLLCGYTAKGDIASMRVVFEELKNRGIRMPESMLIHMLHLVLAQSGPMEATSILQAVFGADLLIKRSRTPGDDLMAFISKSLPGFEMQLQALPRTSQSSDWGRNAESDGSRDSS</sequence>
<organism evidence="2 3">
    <name type="scientific">Polyrhizophydium stewartii</name>
    <dbReference type="NCBI Taxonomy" id="2732419"/>
    <lineage>
        <taxon>Eukaryota</taxon>
        <taxon>Fungi</taxon>
        <taxon>Fungi incertae sedis</taxon>
        <taxon>Chytridiomycota</taxon>
        <taxon>Chytridiomycota incertae sedis</taxon>
        <taxon>Chytridiomycetes</taxon>
        <taxon>Rhizophydiales</taxon>
        <taxon>Rhizophydiales incertae sedis</taxon>
        <taxon>Polyrhizophydium</taxon>
    </lineage>
</organism>
<evidence type="ECO:0008006" key="4">
    <source>
        <dbReference type="Google" id="ProtNLM"/>
    </source>
</evidence>
<gene>
    <name evidence="2" type="ORF">HK105_207827</name>
</gene>
<feature type="compositionally biased region" description="Basic and acidic residues" evidence="1">
    <location>
        <begin position="542"/>
        <end position="553"/>
    </location>
</feature>
<name>A0ABR4MZQ6_9FUNG</name>
<reference evidence="2 3" key="1">
    <citation type="submission" date="2023-09" db="EMBL/GenBank/DDBJ databases">
        <title>Pangenome analysis of Batrachochytrium dendrobatidis and related Chytrids.</title>
        <authorList>
            <person name="Yacoub M.N."/>
            <person name="Stajich J.E."/>
            <person name="James T.Y."/>
        </authorList>
    </citation>
    <scope>NUCLEOTIDE SEQUENCE [LARGE SCALE GENOMIC DNA]</scope>
    <source>
        <strain evidence="2 3">JEL0888</strain>
    </source>
</reference>
<protein>
    <recommendedName>
        <fullName evidence="4">Pentatricopeptide repeat-containing protein</fullName>
    </recommendedName>
</protein>
<feature type="region of interest" description="Disordered" evidence="1">
    <location>
        <begin position="532"/>
        <end position="553"/>
    </location>
</feature>
<dbReference type="Gene3D" id="1.25.40.10">
    <property type="entry name" value="Tetratricopeptide repeat domain"/>
    <property type="match status" value="1"/>
</dbReference>
<keyword evidence="3" id="KW-1185">Reference proteome</keyword>
<comment type="caution">
    <text evidence="2">The sequence shown here is derived from an EMBL/GenBank/DDBJ whole genome shotgun (WGS) entry which is preliminary data.</text>
</comment>
<accession>A0ABR4MZQ6</accession>
<evidence type="ECO:0000313" key="3">
    <source>
        <dbReference type="Proteomes" id="UP001527925"/>
    </source>
</evidence>
<proteinExistence type="predicted"/>
<evidence type="ECO:0000256" key="1">
    <source>
        <dbReference type="SAM" id="MobiDB-lite"/>
    </source>
</evidence>
<feature type="region of interest" description="Disordered" evidence="1">
    <location>
        <begin position="61"/>
        <end position="98"/>
    </location>
</feature>
<dbReference type="InterPro" id="IPR011990">
    <property type="entry name" value="TPR-like_helical_dom_sf"/>
</dbReference>
<evidence type="ECO:0000313" key="2">
    <source>
        <dbReference type="EMBL" id="KAL2912719.1"/>
    </source>
</evidence>
<dbReference type="EMBL" id="JADGIZ020000059">
    <property type="protein sequence ID" value="KAL2912719.1"/>
    <property type="molecule type" value="Genomic_DNA"/>
</dbReference>